<gene>
    <name evidence="2" type="ORF">B1B_08894</name>
</gene>
<comment type="caution">
    <text evidence="2">The sequence shown here is derived from an EMBL/GenBank/DDBJ whole genome shotgun (WGS) entry which is preliminary data.</text>
</comment>
<dbReference type="PANTHER" id="PTHR46663:SF2">
    <property type="entry name" value="GGDEF DOMAIN-CONTAINING PROTEIN"/>
    <property type="match status" value="1"/>
</dbReference>
<evidence type="ECO:0000259" key="1">
    <source>
        <dbReference type="PROSITE" id="PS50887"/>
    </source>
</evidence>
<evidence type="ECO:0000313" key="2">
    <source>
        <dbReference type="EMBL" id="EQD56920.1"/>
    </source>
</evidence>
<proteinExistence type="predicted"/>
<dbReference type="SMART" id="SM00267">
    <property type="entry name" value="GGDEF"/>
    <property type="match status" value="1"/>
</dbReference>
<sequence length="155" mass="16883">MIDLDDFKPVNDTWGHQAGDQLLRELAQRLSGSLRQHDLAVRLGGDEFVVVVEDLPEGETSPAFAALLQRLHQALTAPFTVGDNAATRVGLSMGVAFYPEDGSTPVALVRAADTVLGRLKEHKTDRGRWWGTARNLMTKTRGDPSQEEAEFGGEA</sequence>
<name>T1BSG8_9ZZZZ</name>
<reference evidence="2" key="1">
    <citation type="submission" date="2013-08" db="EMBL/GenBank/DDBJ databases">
        <authorList>
            <person name="Mendez C."/>
            <person name="Richter M."/>
            <person name="Ferrer M."/>
            <person name="Sanchez J."/>
        </authorList>
    </citation>
    <scope>NUCLEOTIDE SEQUENCE</scope>
</reference>
<dbReference type="PANTHER" id="PTHR46663">
    <property type="entry name" value="DIGUANYLATE CYCLASE DGCT-RELATED"/>
    <property type="match status" value="1"/>
</dbReference>
<feature type="domain" description="GGDEF" evidence="1">
    <location>
        <begin position="1"/>
        <end position="134"/>
    </location>
</feature>
<dbReference type="PROSITE" id="PS50887">
    <property type="entry name" value="GGDEF"/>
    <property type="match status" value="1"/>
</dbReference>
<accession>T1BSG8</accession>
<dbReference type="EMBL" id="AUZY01005838">
    <property type="protein sequence ID" value="EQD56920.1"/>
    <property type="molecule type" value="Genomic_DNA"/>
</dbReference>
<dbReference type="NCBIfam" id="TIGR00254">
    <property type="entry name" value="GGDEF"/>
    <property type="match status" value="1"/>
</dbReference>
<dbReference type="SUPFAM" id="SSF55073">
    <property type="entry name" value="Nucleotide cyclase"/>
    <property type="match status" value="1"/>
</dbReference>
<dbReference type="Gene3D" id="3.30.70.270">
    <property type="match status" value="1"/>
</dbReference>
<dbReference type="CDD" id="cd01949">
    <property type="entry name" value="GGDEF"/>
    <property type="match status" value="1"/>
</dbReference>
<feature type="non-terminal residue" evidence="2">
    <location>
        <position position="155"/>
    </location>
</feature>
<dbReference type="InterPro" id="IPR000160">
    <property type="entry name" value="GGDEF_dom"/>
</dbReference>
<organism evidence="2">
    <name type="scientific">mine drainage metagenome</name>
    <dbReference type="NCBI Taxonomy" id="410659"/>
    <lineage>
        <taxon>unclassified sequences</taxon>
        <taxon>metagenomes</taxon>
        <taxon>ecological metagenomes</taxon>
    </lineage>
</organism>
<dbReference type="AlphaFoldDB" id="T1BSG8"/>
<protein>
    <submittedName>
        <fullName evidence="2">Diguanylate cyclase with PAS/PAC sensor</fullName>
    </submittedName>
</protein>
<reference evidence="2" key="2">
    <citation type="journal article" date="2014" name="ISME J.">
        <title>Microbial stratification in low pH oxic and suboxic macroscopic growths along an acid mine drainage.</title>
        <authorList>
            <person name="Mendez-Garcia C."/>
            <person name="Mesa V."/>
            <person name="Sprenger R.R."/>
            <person name="Richter M."/>
            <person name="Diez M.S."/>
            <person name="Solano J."/>
            <person name="Bargiela R."/>
            <person name="Golyshina O.V."/>
            <person name="Manteca A."/>
            <person name="Ramos J.L."/>
            <person name="Gallego J.R."/>
            <person name="Llorente I."/>
            <person name="Martins Dos Santos V.A."/>
            <person name="Jensen O.N."/>
            <person name="Pelaez A.I."/>
            <person name="Sanchez J."/>
            <person name="Ferrer M."/>
        </authorList>
    </citation>
    <scope>NUCLEOTIDE SEQUENCE</scope>
</reference>
<dbReference type="Pfam" id="PF00990">
    <property type="entry name" value="GGDEF"/>
    <property type="match status" value="1"/>
</dbReference>
<dbReference type="InterPro" id="IPR029787">
    <property type="entry name" value="Nucleotide_cyclase"/>
</dbReference>
<dbReference type="InterPro" id="IPR043128">
    <property type="entry name" value="Rev_trsase/Diguanyl_cyclase"/>
</dbReference>
<dbReference type="InterPro" id="IPR052163">
    <property type="entry name" value="DGC-Regulatory_Protein"/>
</dbReference>